<feature type="repeat" description="TPR" evidence="1">
    <location>
        <begin position="118"/>
        <end position="151"/>
    </location>
</feature>
<organism evidence="3 4">
    <name type="scientific">Oleidesulfovibrio alaskensis (strain ATCC BAA-1058 / DSM 17464 / G20)</name>
    <name type="common">Desulfovibrio alaskensis</name>
    <dbReference type="NCBI Taxonomy" id="207559"/>
    <lineage>
        <taxon>Bacteria</taxon>
        <taxon>Pseudomonadati</taxon>
        <taxon>Thermodesulfobacteriota</taxon>
        <taxon>Desulfovibrionia</taxon>
        <taxon>Desulfovibrionales</taxon>
        <taxon>Desulfovibrionaceae</taxon>
        <taxon>Oleidesulfovibrio</taxon>
    </lineage>
</organism>
<dbReference type="Gene3D" id="1.25.40.10">
    <property type="entry name" value="Tetratricopeptide repeat domain"/>
    <property type="match status" value="1"/>
</dbReference>
<keyword evidence="4" id="KW-1185">Reference proteome</keyword>
<dbReference type="EMBL" id="CP000112">
    <property type="protein sequence ID" value="ABB38272.1"/>
    <property type="molecule type" value="Genomic_DNA"/>
</dbReference>
<dbReference type="Pfam" id="PF13432">
    <property type="entry name" value="TPR_16"/>
    <property type="match status" value="1"/>
</dbReference>
<dbReference type="PROSITE" id="PS50005">
    <property type="entry name" value="TPR"/>
    <property type="match status" value="1"/>
</dbReference>
<sequence>MTNHNPGPAFGPRHNITKYILAALGAALAVMLITSFIYRMNHPSLVKQGRAPQQNAAPEQSMSAAATGELTELMRMMQENPNDPEVLQTLAQHFMDTGDWQRAQTFLNKLVVAAPADSRPLYMLGISQYQLGQHAEAATTFERLIKLEDDPMARYNLAVLYGHFLGAPEKARPHLEAILASGTAGEELKARAKAELTGNKHEDK</sequence>
<dbReference type="SMART" id="SM00028">
    <property type="entry name" value="TPR"/>
    <property type="match status" value="2"/>
</dbReference>
<dbReference type="InterPro" id="IPR019734">
    <property type="entry name" value="TPR_rpt"/>
</dbReference>
<feature type="transmembrane region" description="Helical" evidence="2">
    <location>
        <begin position="20"/>
        <end position="38"/>
    </location>
</feature>
<dbReference type="Pfam" id="PF14559">
    <property type="entry name" value="TPR_19"/>
    <property type="match status" value="1"/>
</dbReference>
<gene>
    <name evidence="3" type="ordered locus">Dde_1473</name>
</gene>
<dbReference type="InterPro" id="IPR011990">
    <property type="entry name" value="TPR-like_helical_dom_sf"/>
</dbReference>
<dbReference type="Proteomes" id="UP000002710">
    <property type="component" value="Chromosome"/>
</dbReference>
<name>Q311X4_OLEA2</name>
<evidence type="ECO:0000313" key="4">
    <source>
        <dbReference type="Proteomes" id="UP000002710"/>
    </source>
</evidence>
<dbReference type="STRING" id="207559.Dde_1473"/>
<dbReference type="RefSeq" id="WP_011367438.1">
    <property type="nucleotide sequence ID" value="NC_007519.1"/>
</dbReference>
<reference evidence="3 4" key="1">
    <citation type="journal article" date="2011" name="J. Bacteriol.">
        <title>Complete genome sequence and updated annotation of Desulfovibrio alaskensis G20.</title>
        <authorList>
            <person name="Hauser L.J."/>
            <person name="Land M.L."/>
            <person name="Brown S.D."/>
            <person name="Larimer F."/>
            <person name="Keller K.L."/>
            <person name="Rapp-Giles B.J."/>
            <person name="Price M.N."/>
            <person name="Lin M."/>
            <person name="Bruce D.C."/>
            <person name="Detter J.C."/>
            <person name="Tapia R."/>
            <person name="Han C.S."/>
            <person name="Goodwin L.A."/>
            <person name="Cheng J.F."/>
            <person name="Pitluck S."/>
            <person name="Copeland A."/>
            <person name="Lucas S."/>
            <person name="Nolan M."/>
            <person name="Lapidus A.L."/>
            <person name="Palumbo A.V."/>
            <person name="Wall J.D."/>
        </authorList>
    </citation>
    <scope>NUCLEOTIDE SEQUENCE [LARGE SCALE GENOMIC DNA]</scope>
    <source>
        <strain evidence="4">ATCC BAA 1058 / DSM 17464 / G20</strain>
    </source>
</reference>
<keyword evidence="2" id="KW-1133">Transmembrane helix</keyword>
<proteinExistence type="predicted"/>
<protein>
    <submittedName>
        <fullName evidence="3">Tetratricopeptide TPR_2 repeat protein</fullName>
    </submittedName>
</protein>
<dbReference type="KEGG" id="dde:Dde_1473"/>
<evidence type="ECO:0000313" key="3">
    <source>
        <dbReference type="EMBL" id="ABB38272.1"/>
    </source>
</evidence>
<accession>Q311X4</accession>
<keyword evidence="2" id="KW-0472">Membrane</keyword>
<evidence type="ECO:0000256" key="2">
    <source>
        <dbReference type="SAM" id="Phobius"/>
    </source>
</evidence>
<keyword evidence="2" id="KW-0812">Transmembrane</keyword>
<dbReference type="SUPFAM" id="SSF48452">
    <property type="entry name" value="TPR-like"/>
    <property type="match status" value="1"/>
</dbReference>
<dbReference type="eggNOG" id="COG0457">
    <property type="taxonomic scope" value="Bacteria"/>
</dbReference>
<dbReference type="AlphaFoldDB" id="Q311X4"/>
<evidence type="ECO:0000256" key="1">
    <source>
        <dbReference type="PROSITE-ProRule" id="PRU00339"/>
    </source>
</evidence>
<keyword evidence="1" id="KW-0802">TPR repeat</keyword>
<dbReference type="HOGENOM" id="CLU_107948_0_0_7"/>